<comment type="caution">
    <text evidence="4">The sequence shown here is derived from an EMBL/GenBank/DDBJ whole genome shotgun (WGS) entry which is preliminary data.</text>
</comment>
<evidence type="ECO:0000313" key="5">
    <source>
        <dbReference type="Proteomes" id="UP001162881"/>
    </source>
</evidence>
<name>A0ABT0BEG2_9SPHN</name>
<feature type="transmembrane region" description="Helical" evidence="2">
    <location>
        <begin position="210"/>
        <end position="228"/>
    </location>
</feature>
<feature type="region of interest" description="Disordered" evidence="1">
    <location>
        <begin position="236"/>
        <end position="293"/>
    </location>
</feature>
<gene>
    <name evidence="4" type="ORF">MTR62_11960</name>
</gene>
<proteinExistence type="predicted"/>
<dbReference type="Proteomes" id="UP001162881">
    <property type="component" value="Unassembled WGS sequence"/>
</dbReference>
<organism evidence="4 5">
    <name type="scientific">Novosphingobium organovorum</name>
    <dbReference type="NCBI Taxonomy" id="2930092"/>
    <lineage>
        <taxon>Bacteria</taxon>
        <taxon>Pseudomonadati</taxon>
        <taxon>Pseudomonadota</taxon>
        <taxon>Alphaproteobacteria</taxon>
        <taxon>Sphingomonadales</taxon>
        <taxon>Sphingomonadaceae</taxon>
        <taxon>Novosphingobium</taxon>
    </lineage>
</organism>
<dbReference type="RefSeq" id="WP_244021175.1">
    <property type="nucleotide sequence ID" value="NZ_JALHLF010000044.1"/>
</dbReference>
<feature type="signal peptide" evidence="3">
    <location>
        <begin position="1"/>
        <end position="39"/>
    </location>
</feature>
<evidence type="ECO:0000313" key="4">
    <source>
        <dbReference type="EMBL" id="MCJ2183399.1"/>
    </source>
</evidence>
<reference evidence="4" key="1">
    <citation type="submission" date="2022-03" db="EMBL/GenBank/DDBJ databases">
        <title>Identification of a novel bacterium isolated from mangrove sediments.</title>
        <authorList>
            <person name="Pan X."/>
        </authorList>
    </citation>
    <scope>NUCLEOTIDE SEQUENCE</scope>
    <source>
        <strain evidence="4">B1949</strain>
    </source>
</reference>
<keyword evidence="2" id="KW-0812">Transmembrane</keyword>
<feature type="compositionally biased region" description="Low complexity" evidence="1">
    <location>
        <begin position="66"/>
        <end position="120"/>
    </location>
</feature>
<keyword evidence="2" id="KW-0472">Membrane</keyword>
<protein>
    <submittedName>
        <fullName evidence="4">Uncharacterized protein</fullName>
    </submittedName>
</protein>
<accession>A0ABT0BEG2</accession>
<feature type="region of interest" description="Disordered" evidence="1">
    <location>
        <begin position="44"/>
        <end position="194"/>
    </location>
</feature>
<keyword evidence="3" id="KW-0732">Signal</keyword>
<feature type="compositionally biased region" description="Pro residues" evidence="1">
    <location>
        <begin position="267"/>
        <end position="291"/>
    </location>
</feature>
<sequence>MRGFTRIFDGFQAHAGLPSTITAAALTASALVIPAQAQAQTQVWSLPEPTSSATTSTVQGPVDQGAPVAGPTTTAAPTNGTSTTSAPTTSAPTTSAPATKTPTTSAPATRTPTTKPAAPAARHEAPKSAPPSAAPRAGSAAKSTSSSKPTATLAETPTPAPTASATPARAPSPALATPEPARPQAPAPLATGTQGANASLSLTEPARWPLWWWLVPAALIALAAFALLQRKRANTAGRSEAPAPDDAVAPRPAAPRPEPTSAAAPTPIAPPAPAPSPTPVATPDLPLPAEAPDPLRAEAHGELGFEPLSLRLSLVYATLRFRFAITALSEIPPSALHGDMISAHGSASPDEQLLPPLAALPRIGAIPHLRIGQRVILEGELKLPLADVKAVREGDATFLVPLVRLAVITDEAHEDYADDLPHLELGLVFTVGQRTQRAALAPMRTDTGPRDFTDLDVREVEGGRRKSLLPLAFTPSPV</sequence>
<keyword evidence="2" id="KW-1133">Transmembrane helix</keyword>
<feature type="compositionally biased region" description="Low complexity" evidence="1">
    <location>
        <begin position="240"/>
        <end position="251"/>
    </location>
</feature>
<evidence type="ECO:0000256" key="3">
    <source>
        <dbReference type="SAM" id="SignalP"/>
    </source>
</evidence>
<feature type="compositionally biased region" description="Low complexity" evidence="1">
    <location>
        <begin position="134"/>
        <end position="178"/>
    </location>
</feature>
<evidence type="ECO:0000256" key="2">
    <source>
        <dbReference type="SAM" id="Phobius"/>
    </source>
</evidence>
<keyword evidence="5" id="KW-1185">Reference proteome</keyword>
<evidence type="ECO:0000256" key="1">
    <source>
        <dbReference type="SAM" id="MobiDB-lite"/>
    </source>
</evidence>
<feature type="compositionally biased region" description="Polar residues" evidence="1">
    <location>
        <begin position="44"/>
        <end position="59"/>
    </location>
</feature>
<feature type="chain" id="PRO_5046387906" evidence="3">
    <location>
        <begin position="40"/>
        <end position="478"/>
    </location>
</feature>
<dbReference type="EMBL" id="JALHLF010000044">
    <property type="protein sequence ID" value="MCJ2183399.1"/>
    <property type="molecule type" value="Genomic_DNA"/>
</dbReference>